<feature type="chain" id="PRO_5039034800" evidence="3">
    <location>
        <begin position="28"/>
        <end position="344"/>
    </location>
</feature>
<dbReference type="SUPFAM" id="SSF52266">
    <property type="entry name" value="SGNH hydrolase"/>
    <property type="match status" value="1"/>
</dbReference>
<evidence type="ECO:0000313" key="6">
    <source>
        <dbReference type="Proteomes" id="UP000509418"/>
    </source>
</evidence>
<accession>A0A7H8TJW6</accession>
<dbReference type="PROSITE" id="PS51257">
    <property type="entry name" value="PROKAR_LIPOPROTEIN"/>
    <property type="match status" value="1"/>
</dbReference>
<dbReference type="GO" id="GO:0006629">
    <property type="term" value="P:lipid metabolic process"/>
    <property type="evidence" value="ECO:0007669"/>
    <property type="project" value="TreeGrafter"/>
</dbReference>
<proteinExistence type="predicted"/>
<feature type="disulfide bond" evidence="2">
    <location>
        <begin position="234"/>
        <end position="292"/>
    </location>
</feature>
<keyword evidence="2" id="KW-1015">Disulfide bond</keyword>
<feature type="disulfide bond" evidence="2">
    <location>
        <begin position="68"/>
        <end position="98"/>
    </location>
</feature>
<feature type="active site" description="Nucleophile" evidence="1">
    <location>
        <position position="49"/>
    </location>
</feature>
<evidence type="ECO:0000313" key="5">
    <source>
        <dbReference type="EMBL" id="QKZ23809.1"/>
    </source>
</evidence>
<dbReference type="InterPro" id="IPR013830">
    <property type="entry name" value="SGNH_hydro"/>
</dbReference>
<dbReference type="EMBL" id="CP056041">
    <property type="protein sequence ID" value="QKZ23809.1"/>
    <property type="molecule type" value="Genomic_DNA"/>
</dbReference>
<keyword evidence="5" id="KW-0378">Hydrolase</keyword>
<dbReference type="PANTHER" id="PTHR37981">
    <property type="entry name" value="LIPASE 2"/>
    <property type="match status" value="1"/>
</dbReference>
<feature type="active site" evidence="1">
    <location>
        <position position="321"/>
    </location>
</feature>
<gene>
    <name evidence="5" type="ORF">HUT05_44515</name>
</gene>
<evidence type="ECO:0000256" key="3">
    <source>
        <dbReference type="SAM" id="SignalP"/>
    </source>
</evidence>
<sequence>MRKTTKTPVLRRLAAAAVALGSCLALAGPVGSAGAAPADPVPTVFFGDSYTANFGIAPWNQEGDRTFCFQAKENYPAVAARSLADKGITLDVQSDVSCGGALVRHFWQEQELLPGSGLKVPPQQDALKADTQLVVGSMGGNTLGFTRILKQCSDTLRGPEHALLPGEPVDGDQPAAKCGEFFTSGAGKQWLDDQFELVGWDLEELLERIRYFAPDAKPVLVGYPRLVPADTSKCLTSAPGQTELPLADIPQDALSFLDQIQKRLDDTMRKAVADAGADFVDLYAHTGSNTACDGVNRGIGGLLENSQIEIGEGQYLPWYAHPNDKGRDIQAERVADKVEQILNR</sequence>
<name>A0A7H8TJW6_STRCX</name>
<dbReference type="AlphaFoldDB" id="A0A7H8TJW6"/>
<evidence type="ECO:0000256" key="2">
    <source>
        <dbReference type="PIRSR" id="PIRSR637460-2"/>
    </source>
</evidence>
<reference evidence="5 6" key="1">
    <citation type="submission" date="2020-06" db="EMBL/GenBank/DDBJ databases">
        <title>Genome mining for natural products.</title>
        <authorList>
            <person name="Zhang B."/>
            <person name="Shi J."/>
            <person name="Ge H."/>
        </authorList>
    </citation>
    <scope>NUCLEOTIDE SEQUENCE [LARGE SCALE GENOMIC DNA]</scope>
    <source>
        <strain evidence="5 6">NA02069</strain>
    </source>
</reference>
<keyword evidence="3" id="KW-0732">Signal</keyword>
<protein>
    <submittedName>
        <fullName evidence="5">SGNH/GDSL hydrolase family protein</fullName>
    </submittedName>
</protein>
<dbReference type="GO" id="GO:0016788">
    <property type="term" value="F:hydrolase activity, acting on ester bonds"/>
    <property type="evidence" value="ECO:0007669"/>
    <property type="project" value="InterPro"/>
</dbReference>
<dbReference type="Gene3D" id="3.40.50.1110">
    <property type="entry name" value="SGNH hydrolase"/>
    <property type="match status" value="1"/>
</dbReference>
<evidence type="ECO:0000256" key="1">
    <source>
        <dbReference type="PIRSR" id="PIRSR637460-1"/>
    </source>
</evidence>
<dbReference type="RefSeq" id="WP_176578424.1">
    <property type="nucleotide sequence ID" value="NZ_CBDRGH010000060.1"/>
</dbReference>
<evidence type="ECO:0000259" key="4">
    <source>
        <dbReference type="Pfam" id="PF13472"/>
    </source>
</evidence>
<feature type="domain" description="SGNH hydrolase-type esterase" evidence="4">
    <location>
        <begin position="45"/>
        <end position="327"/>
    </location>
</feature>
<feature type="disulfide bond" evidence="2">
    <location>
        <begin position="152"/>
        <end position="178"/>
    </location>
</feature>
<dbReference type="InterPro" id="IPR036514">
    <property type="entry name" value="SGNH_hydro_sf"/>
</dbReference>
<organism evidence="5 6">
    <name type="scientific">Streptomyces chartreusis</name>
    <dbReference type="NCBI Taxonomy" id="1969"/>
    <lineage>
        <taxon>Bacteria</taxon>
        <taxon>Bacillati</taxon>
        <taxon>Actinomycetota</taxon>
        <taxon>Actinomycetes</taxon>
        <taxon>Kitasatosporales</taxon>
        <taxon>Streptomycetaceae</taxon>
        <taxon>Streptomyces</taxon>
    </lineage>
</organism>
<dbReference type="Proteomes" id="UP000509418">
    <property type="component" value="Chromosome"/>
</dbReference>
<feature type="signal peptide" evidence="3">
    <location>
        <begin position="1"/>
        <end position="27"/>
    </location>
</feature>
<dbReference type="PANTHER" id="PTHR37981:SF1">
    <property type="entry name" value="SGNH HYDROLASE-TYPE ESTERASE DOMAIN-CONTAINING PROTEIN"/>
    <property type="match status" value="1"/>
</dbReference>
<dbReference type="Pfam" id="PF13472">
    <property type="entry name" value="Lipase_GDSL_2"/>
    <property type="match status" value="1"/>
</dbReference>
<keyword evidence="6" id="KW-1185">Reference proteome</keyword>
<dbReference type="InterPro" id="IPR037460">
    <property type="entry name" value="SEST-like"/>
</dbReference>
<dbReference type="CDD" id="cd01823">
    <property type="entry name" value="SEST_like"/>
    <property type="match status" value="1"/>
</dbReference>